<proteinExistence type="predicted"/>
<dbReference type="Gene3D" id="2.30.42.10">
    <property type="match status" value="1"/>
</dbReference>
<name>A0A8C5H1Y0_GOUWI</name>
<evidence type="ECO:0000313" key="2">
    <source>
        <dbReference type="Ensembl" id="ENSGWIP00000038034.1"/>
    </source>
</evidence>
<dbReference type="PANTHER" id="PTHR48484">
    <property type="entry name" value="PRO-INTERLEUKIN-16"/>
    <property type="match status" value="1"/>
</dbReference>
<organism evidence="2 3">
    <name type="scientific">Gouania willdenowi</name>
    <name type="common">Blunt-snouted clingfish</name>
    <name type="synonym">Lepadogaster willdenowi</name>
    <dbReference type="NCBI Taxonomy" id="441366"/>
    <lineage>
        <taxon>Eukaryota</taxon>
        <taxon>Metazoa</taxon>
        <taxon>Chordata</taxon>
        <taxon>Craniata</taxon>
        <taxon>Vertebrata</taxon>
        <taxon>Euteleostomi</taxon>
        <taxon>Actinopterygii</taxon>
        <taxon>Neopterygii</taxon>
        <taxon>Teleostei</taxon>
        <taxon>Neoteleostei</taxon>
        <taxon>Acanthomorphata</taxon>
        <taxon>Ovalentaria</taxon>
        <taxon>Blenniimorphae</taxon>
        <taxon>Blenniiformes</taxon>
        <taxon>Gobiesocoidei</taxon>
        <taxon>Gobiesocidae</taxon>
        <taxon>Gobiesocinae</taxon>
        <taxon>Gouania</taxon>
    </lineage>
</organism>
<reference evidence="2" key="2">
    <citation type="submission" date="2025-08" db="UniProtKB">
        <authorList>
            <consortium name="Ensembl"/>
        </authorList>
    </citation>
    <scope>IDENTIFICATION</scope>
</reference>
<sequence length="130" mass="13890">KTCFSVAPPPSLQPMPRASRSLSSAHLIHSCICVCSQGLGFSIVGGRDSLYGPMGIYVKTIFPGGAAAADGRLQEGDEILELNGESLHGLTQDEALLRFKVRPQTLTSPQQRAHFTLNQGFQNFPASFGS</sequence>
<dbReference type="SUPFAM" id="SSF50156">
    <property type="entry name" value="PDZ domain-like"/>
    <property type="match status" value="1"/>
</dbReference>
<dbReference type="Proteomes" id="UP000694680">
    <property type="component" value="Chromosome 12"/>
</dbReference>
<dbReference type="PROSITE" id="PS50106">
    <property type="entry name" value="PDZ"/>
    <property type="match status" value="1"/>
</dbReference>
<dbReference type="GO" id="GO:0030595">
    <property type="term" value="P:leukocyte chemotaxis"/>
    <property type="evidence" value="ECO:0007669"/>
    <property type="project" value="TreeGrafter"/>
</dbReference>
<reference evidence="2" key="3">
    <citation type="submission" date="2025-09" db="UniProtKB">
        <authorList>
            <consortium name="Ensembl"/>
        </authorList>
    </citation>
    <scope>IDENTIFICATION</scope>
</reference>
<evidence type="ECO:0000259" key="1">
    <source>
        <dbReference type="PROSITE" id="PS50106"/>
    </source>
</evidence>
<accession>A0A8C5H1Y0</accession>
<dbReference type="SMART" id="SM00228">
    <property type="entry name" value="PDZ"/>
    <property type="match status" value="1"/>
</dbReference>
<dbReference type="InterPro" id="IPR036034">
    <property type="entry name" value="PDZ_sf"/>
</dbReference>
<dbReference type="Ensembl" id="ENSGWIT00000041406.1">
    <property type="protein sequence ID" value="ENSGWIP00000038034.1"/>
    <property type="gene ID" value="ENSGWIG00000019493.1"/>
</dbReference>
<dbReference type="Pfam" id="PF00595">
    <property type="entry name" value="PDZ"/>
    <property type="match status" value="1"/>
</dbReference>
<feature type="domain" description="PDZ" evidence="1">
    <location>
        <begin position="36"/>
        <end position="100"/>
    </location>
</feature>
<dbReference type="GO" id="GO:0050930">
    <property type="term" value="P:induction of positive chemotaxis"/>
    <property type="evidence" value="ECO:0007669"/>
    <property type="project" value="InterPro"/>
</dbReference>
<dbReference type="PANTHER" id="PTHR48484:SF2">
    <property type="entry name" value="PRO-INTERLEUKIN-16"/>
    <property type="match status" value="1"/>
</dbReference>
<reference evidence="2" key="1">
    <citation type="submission" date="2020-06" db="EMBL/GenBank/DDBJ databases">
        <authorList>
            <consortium name="Wellcome Sanger Institute Data Sharing"/>
        </authorList>
    </citation>
    <scope>NUCLEOTIDE SEQUENCE [LARGE SCALE GENOMIC DNA]</scope>
</reference>
<dbReference type="InterPro" id="IPR001478">
    <property type="entry name" value="PDZ"/>
</dbReference>
<dbReference type="InterPro" id="IPR055287">
    <property type="entry name" value="IL-16-like"/>
</dbReference>
<dbReference type="AlphaFoldDB" id="A0A8C5H1Y0"/>
<dbReference type="GO" id="GO:0005125">
    <property type="term" value="F:cytokine activity"/>
    <property type="evidence" value="ECO:0007669"/>
    <property type="project" value="InterPro"/>
</dbReference>
<keyword evidence="3" id="KW-1185">Reference proteome</keyword>
<protein>
    <recommendedName>
        <fullName evidence="1">PDZ domain-containing protein</fullName>
    </recommendedName>
</protein>
<evidence type="ECO:0000313" key="3">
    <source>
        <dbReference type="Proteomes" id="UP000694680"/>
    </source>
</evidence>
<dbReference type="GO" id="GO:0042609">
    <property type="term" value="F:CD4 receptor binding"/>
    <property type="evidence" value="ECO:0007669"/>
    <property type="project" value="TreeGrafter"/>
</dbReference>